<gene>
    <name evidence="1" type="ORF">ABE28_008820</name>
</gene>
<organism evidence="1 2">
    <name type="scientific">Peribacillus muralis</name>
    <dbReference type="NCBI Taxonomy" id="264697"/>
    <lineage>
        <taxon>Bacteria</taxon>
        <taxon>Bacillati</taxon>
        <taxon>Bacillota</taxon>
        <taxon>Bacilli</taxon>
        <taxon>Bacillales</taxon>
        <taxon>Bacillaceae</taxon>
        <taxon>Peribacillus</taxon>
    </lineage>
</organism>
<accession>A0A1B3XMM9</accession>
<evidence type="ECO:0000313" key="1">
    <source>
        <dbReference type="EMBL" id="AOH54453.1"/>
    </source>
</evidence>
<dbReference type="Proteomes" id="UP000077926">
    <property type="component" value="Chromosome"/>
</dbReference>
<sequence>MEAIKAIEKLNWMKQEQINLDLWLSDLEINNKPVNGVHWRRLKKTIEVFEEDLIGEIRSLEYKIHQKLGDIEIDV</sequence>
<keyword evidence="2" id="KW-1185">Reference proteome</keyword>
<dbReference type="RefSeq" id="WP_064465840.1">
    <property type="nucleotide sequence ID" value="NZ_CP017080.1"/>
</dbReference>
<reference evidence="1 2" key="1">
    <citation type="submission" date="2016-08" db="EMBL/GenBank/DDBJ databases">
        <title>Complete genome sequence of Bacillus muralis G25-68, a strain with toxicity to nematodes.</title>
        <authorList>
            <person name="Zheng Z."/>
        </authorList>
    </citation>
    <scope>NUCLEOTIDE SEQUENCE [LARGE SCALE GENOMIC DNA]</scope>
    <source>
        <strain evidence="1 2">G25-68</strain>
    </source>
</reference>
<proteinExistence type="predicted"/>
<dbReference type="EMBL" id="CP017080">
    <property type="protein sequence ID" value="AOH54453.1"/>
    <property type="molecule type" value="Genomic_DNA"/>
</dbReference>
<name>A0A1B3XMM9_9BACI</name>
<protein>
    <submittedName>
        <fullName evidence="1">Uncharacterized protein</fullName>
    </submittedName>
</protein>
<evidence type="ECO:0000313" key="2">
    <source>
        <dbReference type="Proteomes" id="UP000077926"/>
    </source>
</evidence>
<dbReference type="AlphaFoldDB" id="A0A1B3XMM9"/>
<dbReference type="KEGG" id="bmur:ABE28_008820"/>